<dbReference type="Gene3D" id="2.60.110.10">
    <property type="entry name" value="Thaumatin"/>
    <property type="match status" value="1"/>
</dbReference>
<dbReference type="PANTHER" id="PTHR38165:SF1">
    <property type="entry name" value="GLUCANASE B"/>
    <property type="match status" value="1"/>
</dbReference>
<dbReference type="InterPro" id="IPR037176">
    <property type="entry name" value="Osmotin/thaumatin-like_sf"/>
</dbReference>
<dbReference type="OrthoDB" id="10058186at2759"/>
<dbReference type="Proteomes" id="UP000236546">
    <property type="component" value="Unassembled WGS sequence"/>
</dbReference>
<evidence type="ECO:0000256" key="1">
    <source>
        <dbReference type="SAM" id="SignalP"/>
    </source>
</evidence>
<organism evidence="3 4">
    <name type="scientific">Trichoderma gamsii</name>
    <dbReference type="NCBI Taxonomy" id="398673"/>
    <lineage>
        <taxon>Eukaryota</taxon>
        <taxon>Fungi</taxon>
        <taxon>Dikarya</taxon>
        <taxon>Ascomycota</taxon>
        <taxon>Pezizomycotina</taxon>
        <taxon>Sordariomycetes</taxon>
        <taxon>Hypocreomycetidae</taxon>
        <taxon>Hypocreales</taxon>
        <taxon>Hypocreaceae</taxon>
        <taxon>Trichoderma</taxon>
    </lineage>
</organism>
<comment type="caution">
    <text evidence="3">The sequence shown here is derived from an EMBL/GenBank/DDBJ whole genome shotgun (WGS) entry which is preliminary data.</text>
</comment>
<name>A0A2K0T4R0_9HYPO</name>
<sequence length="455" mass="49841">MHLNMHQPILLSAFIGIASSLRLNAPIANERGFTIAQPGNIKNVVVTSSNTLNSTHHNTISKTKLHGWNDTISTHSLSLELYNNYNGGPINAYIQGLDSNGAIVFITSNGTLIYPRSNNSSSPIEIKDNLAIPLPPKGQSLTFNITTSLTSGRVYFSEGNLKFFMINLGAGDGLVQPSVNNLQDPSASLNWGFIELTFLKNGALYANISYVDFVGLILSMMLATKDGGKPQITRGLRANAVYDLCEGLFNQTTNDGYLWLAMCVVGKTGDPVRVLSPNYYQRVYAADFEDYWQDYVDTVWEYYSSHTLAIDTQTPLSEIKCQVTNDTLFCNEDNRGYAKPTASDIWGCNSGPFGLQEGDNPVHVAVVPRLCAAFVRSTLLIQGGDVQPRLNSSYHYSVSPTHHYSRLVHELQVDGRGYAFSYDDVNPNGHEDVSGLVYSGNPDTLTVYVGGPPPN</sequence>
<feature type="domain" description="GH64" evidence="2">
    <location>
        <begin position="74"/>
        <end position="436"/>
    </location>
</feature>
<gene>
    <name evidence="3" type="ORF">TGAMA5MH_07503</name>
</gene>
<evidence type="ECO:0000313" key="4">
    <source>
        <dbReference type="Proteomes" id="UP000236546"/>
    </source>
</evidence>
<evidence type="ECO:0000259" key="2">
    <source>
        <dbReference type="PROSITE" id="PS52006"/>
    </source>
</evidence>
<dbReference type="PANTHER" id="PTHR38165">
    <property type="match status" value="1"/>
</dbReference>
<dbReference type="InterPro" id="IPR037398">
    <property type="entry name" value="Glyco_hydro_64_fam"/>
</dbReference>
<feature type="signal peptide" evidence="1">
    <location>
        <begin position="1"/>
        <end position="20"/>
    </location>
</feature>
<proteinExistence type="predicted"/>
<evidence type="ECO:0000313" key="3">
    <source>
        <dbReference type="EMBL" id="PNP40506.1"/>
    </source>
</evidence>
<protein>
    <recommendedName>
        <fullName evidence="2">GH64 domain-containing protein</fullName>
    </recommendedName>
</protein>
<dbReference type="InterPro" id="IPR032477">
    <property type="entry name" value="Glyco_hydro_64"/>
</dbReference>
<dbReference type="Gene3D" id="3.30.920.50">
    <property type="entry name" value="Beta-1,3-glucanase, C-terminal domain"/>
    <property type="match status" value="1"/>
</dbReference>
<keyword evidence="1" id="KW-0732">Signal</keyword>
<dbReference type="EMBL" id="MTYH01000068">
    <property type="protein sequence ID" value="PNP40506.1"/>
    <property type="molecule type" value="Genomic_DNA"/>
</dbReference>
<dbReference type="InterPro" id="IPR042517">
    <property type="entry name" value="Glyco_hydro_64_N_2"/>
</dbReference>
<dbReference type="PROSITE" id="PS52006">
    <property type="entry name" value="GH64"/>
    <property type="match status" value="1"/>
</dbReference>
<dbReference type="AlphaFoldDB" id="A0A2K0T4R0"/>
<dbReference type="Pfam" id="PF16483">
    <property type="entry name" value="Glyco_hydro_64"/>
    <property type="match status" value="1"/>
</dbReference>
<reference evidence="3 4" key="1">
    <citation type="submission" date="2017-02" db="EMBL/GenBank/DDBJ databases">
        <title>Genomes of Trichoderma spp. with biocontrol activity.</title>
        <authorList>
            <person name="Gardiner D."/>
            <person name="Kazan K."/>
            <person name="Vos C."/>
            <person name="Harvey P."/>
        </authorList>
    </citation>
    <scope>NUCLEOTIDE SEQUENCE [LARGE SCALE GENOMIC DNA]</scope>
    <source>
        <strain evidence="3 4">A5MH</strain>
    </source>
</reference>
<feature type="chain" id="PRO_5014423471" description="GH64 domain-containing protein" evidence="1">
    <location>
        <begin position="21"/>
        <end position="455"/>
    </location>
</feature>
<accession>A0A2K0T4R0</accession>